<accession>A0A2A6BI78</accession>
<feature type="region of interest" description="Disordered" evidence="1">
    <location>
        <begin position="1"/>
        <end position="25"/>
    </location>
</feature>
<feature type="compositionally biased region" description="Polar residues" evidence="1">
    <location>
        <begin position="101"/>
        <end position="115"/>
    </location>
</feature>
<sequence>MDEKSYEARGALDGETPSTLRTTGKGRKIGLFTWGAISPKPLDGEVAETPSTMRTKGGANMTHSGSKVHYAPTTQRVKSPLVNETEDLIERYHDEHEAHLQNPTTLRSTSAIPQR</sequence>
<dbReference type="EnsemblMetazoa" id="PPA46158.1">
    <property type="protein sequence ID" value="PPA46158.1"/>
    <property type="gene ID" value="WBGene00284527"/>
</dbReference>
<reference evidence="2" key="2">
    <citation type="submission" date="2022-06" db="UniProtKB">
        <authorList>
            <consortium name="EnsemblMetazoa"/>
        </authorList>
    </citation>
    <scope>IDENTIFICATION</scope>
    <source>
        <strain evidence="2">PS312</strain>
    </source>
</reference>
<evidence type="ECO:0000313" key="2">
    <source>
        <dbReference type="EnsemblMetazoa" id="PPA46158.1"/>
    </source>
</evidence>
<gene>
    <name evidence="2" type="primary">WBGene00284527</name>
</gene>
<feature type="region of interest" description="Disordered" evidence="1">
    <location>
        <begin position="94"/>
        <end position="115"/>
    </location>
</feature>
<dbReference type="AlphaFoldDB" id="A0A2A6BI78"/>
<evidence type="ECO:0000313" key="3">
    <source>
        <dbReference type="Proteomes" id="UP000005239"/>
    </source>
</evidence>
<keyword evidence="3" id="KW-1185">Reference proteome</keyword>
<protein>
    <submittedName>
        <fullName evidence="2">Uncharacterized protein</fullName>
    </submittedName>
</protein>
<feature type="compositionally biased region" description="Basic and acidic residues" evidence="1">
    <location>
        <begin position="1"/>
        <end position="12"/>
    </location>
</feature>
<accession>A0A8R1V454</accession>
<proteinExistence type="predicted"/>
<name>A0A2A6BI78_PRIPA</name>
<dbReference type="Proteomes" id="UP000005239">
    <property type="component" value="Unassembled WGS sequence"/>
</dbReference>
<organism evidence="2 3">
    <name type="scientific">Pristionchus pacificus</name>
    <name type="common">Parasitic nematode worm</name>
    <dbReference type="NCBI Taxonomy" id="54126"/>
    <lineage>
        <taxon>Eukaryota</taxon>
        <taxon>Metazoa</taxon>
        <taxon>Ecdysozoa</taxon>
        <taxon>Nematoda</taxon>
        <taxon>Chromadorea</taxon>
        <taxon>Rhabditida</taxon>
        <taxon>Rhabditina</taxon>
        <taxon>Diplogasteromorpha</taxon>
        <taxon>Diplogasteroidea</taxon>
        <taxon>Neodiplogasteridae</taxon>
        <taxon>Pristionchus</taxon>
    </lineage>
</organism>
<reference evidence="3" key="1">
    <citation type="journal article" date="2008" name="Nat. Genet.">
        <title>The Pristionchus pacificus genome provides a unique perspective on nematode lifestyle and parasitism.</title>
        <authorList>
            <person name="Dieterich C."/>
            <person name="Clifton S.W."/>
            <person name="Schuster L.N."/>
            <person name="Chinwalla A."/>
            <person name="Delehaunty K."/>
            <person name="Dinkelacker I."/>
            <person name="Fulton L."/>
            <person name="Fulton R."/>
            <person name="Godfrey J."/>
            <person name="Minx P."/>
            <person name="Mitreva M."/>
            <person name="Roeseler W."/>
            <person name="Tian H."/>
            <person name="Witte H."/>
            <person name="Yang S.P."/>
            <person name="Wilson R.K."/>
            <person name="Sommer R.J."/>
        </authorList>
    </citation>
    <scope>NUCLEOTIDE SEQUENCE [LARGE SCALE GENOMIC DNA]</scope>
    <source>
        <strain evidence="3">PS312</strain>
    </source>
</reference>
<evidence type="ECO:0000256" key="1">
    <source>
        <dbReference type="SAM" id="MobiDB-lite"/>
    </source>
</evidence>